<comment type="caution">
    <text evidence="2">The sequence shown here is derived from an EMBL/GenBank/DDBJ whole genome shotgun (WGS) entry which is preliminary data.</text>
</comment>
<name>A0ABR7TFQ3_9BACT</name>
<gene>
    <name evidence="2" type="ORF">ICL07_02260</name>
</gene>
<protein>
    <submittedName>
        <fullName evidence="2">DUF4402 domain-containing protein</fullName>
    </submittedName>
</protein>
<sequence>MKKKVLSVTMLAMVSWMGKTAAQSPATATANVSATVAAPVSLLRITGSLSFGPIAPSGTAGAVMLAPNGTRSFAGGVSALPGPGTVNAAVFQVTGESGYSYAITLPVSVPMINTTSGGHEVLLATNFVSNPSGTGVLTGGVQTLLVGATLQLTAQAVPGVYSTATPFTVTVNYN</sequence>
<keyword evidence="1" id="KW-0732">Signal</keyword>
<dbReference type="InterPro" id="IPR025514">
    <property type="entry name" value="DUF4402"/>
</dbReference>
<dbReference type="RefSeq" id="WP_188086322.1">
    <property type="nucleotide sequence ID" value="NZ_JACVFC010000001.1"/>
</dbReference>
<evidence type="ECO:0000256" key="1">
    <source>
        <dbReference type="SAM" id="SignalP"/>
    </source>
</evidence>
<feature type="chain" id="PRO_5046855431" evidence="1">
    <location>
        <begin position="22"/>
        <end position="174"/>
    </location>
</feature>
<accession>A0ABR7TFQ3</accession>
<feature type="signal peptide" evidence="1">
    <location>
        <begin position="1"/>
        <end position="21"/>
    </location>
</feature>
<reference evidence="2 3" key="1">
    <citation type="submission" date="2020-09" db="EMBL/GenBank/DDBJ databases">
        <title>Genome sequences of type strains of Chitinophaga qingshengii and Chitinophaga varians.</title>
        <authorList>
            <person name="Kittiwongwattana C."/>
        </authorList>
    </citation>
    <scope>NUCLEOTIDE SEQUENCE [LARGE SCALE GENOMIC DNA]</scope>
    <source>
        <strain evidence="2 3">JCM 30026</strain>
    </source>
</reference>
<proteinExistence type="predicted"/>
<evidence type="ECO:0000313" key="2">
    <source>
        <dbReference type="EMBL" id="MBC9929177.1"/>
    </source>
</evidence>
<keyword evidence="3" id="KW-1185">Reference proteome</keyword>
<dbReference type="Pfam" id="PF14352">
    <property type="entry name" value="DUF4402"/>
    <property type="match status" value="1"/>
</dbReference>
<evidence type="ECO:0000313" key="3">
    <source>
        <dbReference type="Proteomes" id="UP000659124"/>
    </source>
</evidence>
<dbReference type="EMBL" id="JACVFC010000001">
    <property type="protein sequence ID" value="MBC9929177.1"/>
    <property type="molecule type" value="Genomic_DNA"/>
</dbReference>
<dbReference type="Proteomes" id="UP000659124">
    <property type="component" value="Unassembled WGS sequence"/>
</dbReference>
<organism evidence="2 3">
    <name type="scientific">Chitinophaga qingshengii</name>
    <dbReference type="NCBI Taxonomy" id="1569794"/>
    <lineage>
        <taxon>Bacteria</taxon>
        <taxon>Pseudomonadati</taxon>
        <taxon>Bacteroidota</taxon>
        <taxon>Chitinophagia</taxon>
        <taxon>Chitinophagales</taxon>
        <taxon>Chitinophagaceae</taxon>
        <taxon>Chitinophaga</taxon>
    </lineage>
</organism>